<evidence type="ECO:0000313" key="9">
    <source>
        <dbReference type="Proteomes" id="UP001499993"/>
    </source>
</evidence>
<evidence type="ECO:0000313" key="8">
    <source>
        <dbReference type="EMBL" id="GAA4947170.1"/>
    </source>
</evidence>
<evidence type="ECO:0000256" key="3">
    <source>
        <dbReference type="ARBA" id="ARBA00022723"/>
    </source>
</evidence>
<keyword evidence="5" id="KW-0460">Magnesium</keyword>
<keyword evidence="9" id="KW-1185">Reference proteome</keyword>
<reference evidence="9" key="1">
    <citation type="journal article" date="2019" name="Int. J. Syst. Evol. Microbiol.">
        <title>The Global Catalogue of Microorganisms (GCM) 10K type strain sequencing project: providing services to taxonomists for standard genome sequencing and annotation.</title>
        <authorList>
            <consortium name="The Broad Institute Genomics Platform"/>
            <consortium name="The Broad Institute Genome Sequencing Center for Infectious Disease"/>
            <person name="Wu L."/>
            <person name="Ma J."/>
        </authorList>
    </citation>
    <scope>NUCLEOTIDE SEQUENCE [LARGE SCALE GENOMIC DNA]</scope>
    <source>
        <strain evidence="9">JCM 18123</strain>
    </source>
</reference>
<dbReference type="PRINTS" id="PR00502">
    <property type="entry name" value="NUDIXFAMILY"/>
</dbReference>
<evidence type="ECO:0000256" key="2">
    <source>
        <dbReference type="ARBA" id="ARBA00005582"/>
    </source>
</evidence>
<dbReference type="InterPro" id="IPR020476">
    <property type="entry name" value="Nudix_hydrolase"/>
</dbReference>
<dbReference type="EMBL" id="BAABIK010000018">
    <property type="protein sequence ID" value="GAA4947170.1"/>
    <property type="molecule type" value="Genomic_DNA"/>
</dbReference>
<dbReference type="Gene3D" id="3.90.79.10">
    <property type="entry name" value="Nucleoside Triphosphate Pyrophosphohydrolase"/>
    <property type="match status" value="1"/>
</dbReference>
<gene>
    <name evidence="8" type="ORF">GCM10023224_33490</name>
</gene>
<keyword evidence="4 6" id="KW-0378">Hydrolase</keyword>
<dbReference type="Pfam" id="PF00293">
    <property type="entry name" value="NUDIX"/>
    <property type="match status" value="1"/>
</dbReference>
<sequence length="172" mass="18358">MTTSSHPSTGPAPLMTAAAIAPGPERTLTFVLQNRGVYAGHWLLPGGRIQPGESAEQAARREAAEEAGVRLGPLAPTGIYDIRGRTEDEGPYWFRMHVYRSLRACAVPEGFAPDPAEIAGICQAHPTEVLPHPTDMVVLNDAGLADYDPALVQRLLEADGAAMRPTDAVLPR</sequence>
<evidence type="ECO:0000259" key="7">
    <source>
        <dbReference type="PROSITE" id="PS51462"/>
    </source>
</evidence>
<proteinExistence type="inferred from homology"/>
<keyword evidence="3" id="KW-0479">Metal-binding</keyword>
<dbReference type="SUPFAM" id="SSF55811">
    <property type="entry name" value="Nudix"/>
    <property type="match status" value="1"/>
</dbReference>
<dbReference type="PANTHER" id="PTHR43758:SF2">
    <property type="entry name" value="OXIDIZED PURINE NUCLEOSIDE TRIPHOSPHATE HYDROLASE"/>
    <property type="match status" value="1"/>
</dbReference>
<name>A0ABP9GLA7_9ACTN</name>
<dbReference type="PROSITE" id="PS51462">
    <property type="entry name" value="NUDIX"/>
    <property type="match status" value="1"/>
</dbReference>
<dbReference type="InterPro" id="IPR015797">
    <property type="entry name" value="NUDIX_hydrolase-like_dom_sf"/>
</dbReference>
<comment type="caution">
    <text evidence="8">The sequence shown here is derived from an EMBL/GenBank/DDBJ whole genome shotgun (WGS) entry which is preliminary data.</text>
</comment>
<dbReference type="PROSITE" id="PS00893">
    <property type="entry name" value="NUDIX_BOX"/>
    <property type="match status" value="1"/>
</dbReference>
<evidence type="ECO:0000256" key="4">
    <source>
        <dbReference type="ARBA" id="ARBA00022801"/>
    </source>
</evidence>
<comment type="cofactor">
    <cofactor evidence="1">
        <name>Mg(2+)</name>
        <dbReference type="ChEBI" id="CHEBI:18420"/>
    </cofactor>
</comment>
<dbReference type="RefSeq" id="WP_345557282.1">
    <property type="nucleotide sequence ID" value="NZ_BAABIK010000018.1"/>
</dbReference>
<evidence type="ECO:0000256" key="6">
    <source>
        <dbReference type="RuleBase" id="RU003476"/>
    </source>
</evidence>
<comment type="similarity">
    <text evidence="2 6">Belongs to the Nudix hydrolase family.</text>
</comment>
<dbReference type="InterPro" id="IPR020084">
    <property type="entry name" value="NUDIX_hydrolase_CS"/>
</dbReference>
<evidence type="ECO:0000256" key="1">
    <source>
        <dbReference type="ARBA" id="ARBA00001946"/>
    </source>
</evidence>
<accession>A0ABP9GLA7</accession>
<dbReference type="PANTHER" id="PTHR43758">
    <property type="entry name" value="7,8-DIHYDRO-8-OXOGUANINE TRIPHOSPHATASE"/>
    <property type="match status" value="1"/>
</dbReference>
<evidence type="ECO:0000256" key="5">
    <source>
        <dbReference type="ARBA" id="ARBA00022842"/>
    </source>
</evidence>
<dbReference type="InterPro" id="IPR000086">
    <property type="entry name" value="NUDIX_hydrolase_dom"/>
</dbReference>
<protein>
    <recommendedName>
        <fullName evidence="7">Nudix hydrolase domain-containing protein</fullName>
    </recommendedName>
</protein>
<organism evidence="8 9">
    <name type="scientific">Streptomonospora halophila</name>
    <dbReference type="NCBI Taxonomy" id="427369"/>
    <lineage>
        <taxon>Bacteria</taxon>
        <taxon>Bacillati</taxon>
        <taxon>Actinomycetota</taxon>
        <taxon>Actinomycetes</taxon>
        <taxon>Streptosporangiales</taxon>
        <taxon>Nocardiopsidaceae</taxon>
        <taxon>Streptomonospora</taxon>
    </lineage>
</organism>
<dbReference type="Proteomes" id="UP001499993">
    <property type="component" value="Unassembled WGS sequence"/>
</dbReference>
<feature type="domain" description="Nudix hydrolase" evidence="7">
    <location>
        <begin position="13"/>
        <end position="157"/>
    </location>
</feature>